<dbReference type="RefSeq" id="WP_346195519.1">
    <property type="nucleotide sequence ID" value="NZ_JBDJHV010000024.1"/>
</dbReference>
<proteinExistence type="predicted"/>
<sequence>MLKNSKLFIKQMLTDLPIYGTDIIKKIDKTTMQRILHLKPEDQLVIDSETHIWGGHKYAFINRIMPPKNTSNLSHRALDSFMLMLGRPTILDSTDEDRVATFGTGDKVFAPTSGEFSIDTELAGEKITGGGLTAITTDCHALNGALAHACIKTDNCYFMARAGKGQFPVPFISGPVDYMNCKLGTLLWQKTDWIYDYFEHGREKFKAFYSEDVLEQVDSILEANSYNWVSRKNESFLGTGEGTFLGNPYGSSGDMLIAAINLGFTTRWAQEKWLKYKSKN</sequence>
<gene>
    <name evidence="1" type="ORF">ABH309_04790</name>
</gene>
<dbReference type="EMBL" id="JBDQQU010000004">
    <property type="protein sequence ID" value="MEO3953764.1"/>
    <property type="molecule type" value="Genomic_DNA"/>
</dbReference>
<comment type="caution">
    <text evidence="1">The sequence shown here is derived from an EMBL/GenBank/DDBJ whole genome shotgun (WGS) entry which is preliminary data.</text>
</comment>
<evidence type="ECO:0000313" key="2">
    <source>
        <dbReference type="Proteomes" id="UP001438292"/>
    </source>
</evidence>
<protein>
    <submittedName>
        <fullName evidence="1">Uncharacterized protein</fullName>
    </submittedName>
</protein>
<dbReference type="Proteomes" id="UP001438292">
    <property type="component" value="Unassembled WGS sequence"/>
</dbReference>
<reference evidence="1 2" key="1">
    <citation type="submission" date="2024-05" db="EMBL/GenBank/DDBJ databases">
        <authorList>
            <person name="De Oliveira J.P."/>
            <person name="Noriler S.A."/>
            <person name="De Oliveira A.G."/>
            <person name="Sipoli D.S."/>
        </authorList>
    </citation>
    <scope>NUCLEOTIDE SEQUENCE [LARGE SCALE GENOMIC DNA]</scope>
    <source>
        <strain evidence="1 2">LABIM186</strain>
    </source>
</reference>
<evidence type="ECO:0000313" key="1">
    <source>
        <dbReference type="EMBL" id="MEO3953764.1"/>
    </source>
</evidence>
<organism evidence="1 2">
    <name type="scientific">Chromobacterium piscinae</name>
    <dbReference type="NCBI Taxonomy" id="686831"/>
    <lineage>
        <taxon>Bacteria</taxon>
        <taxon>Pseudomonadati</taxon>
        <taxon>Pseudomonadota</taxon>
        <taxon>Betaproteobacteria</taxon>
        <taxon>Neisseriales</taxon>
        <taxon>Chromobacteriaceae</taxon>
        <taxon>Chromobacterium</taxon>
    </lineage>
</organism>
<keyword evidence="2" id="KW-1185">Reference proteome</keyword>
<name>A0ABV0H0X3_9NEIS</name>
<accession>A0ABV0H0X3</accession>